<feature type="domain" description="Amidohydrolase-related" evidence="2">
    <location>
        <begin position="46"/>
        <end position="411"/>
    </location>
</feature>
<dbReference type="InterPro" id="IPR010252">
    <property type="entry name" value="HutF"/>
</dbReference>
<accession>A0ABW2C670</accession>
<dbReference type="Gene3D" id="2.30.40.10">
    <property type="entry name" value="Urease, subunit C, domain 1"/>
    <property type="match status" value="1"/>
</dbReference>
<gene>
    <name evidence="3" type="ORF">ACFQGD_27190</name>
</gene>
<proteinExistence type="predicted"/>
<dbReference type="EC" id="3.5.3.13" evidence="3"/>
<comment type="caution">
    <text evidence="3">The sequence shown here is derived from an EMBL/GenBank/DDBJ whole genome shotgun (WGS) entry which is preliminary data.</text>
</comment>
<dbReference type="Proteomes" id="UP001596337">
    <property type="component" value="Unassembled WGS sequence"/>
</dbReference>
<dbReference type="InterPro" id="IPR011059">
    <property type="entry name" value="Metal-dep_hydrolase_composite"/>
</dbReference>
<dbReference type="NCBIfam" id="NF006681">
    <property type="entry name" value="PRK09229.1-2"/>
    <property type="match status" value="1"/>
</dbReference>
<evidence type="ECO:0000313" key="3">
    <source>
        <dbReference type="EMBL" id="MFC6870821.1"/>
    </source>
</evidence>
<dbReference type="NCBIfam" id="TIGR02022">
    <property type="entry name" value="hutF"/>
    <property type="match status" value="1"/>
</dbReference>
<dbReference type="SUPFAM" id="SSF51556">
    <property type="entry name" value="Metallo-dependent hydrolases"/>
    <property type="match status" value="1"/>
</dbReference>
<organism evidence="3 4">
    <name type="scientific">Haloechinothrix salitolerans</name>
    <dbReference type="NCBI Taxonomy" id="926830"/>
    <lineage>
        <taxon>Bacteria</taxon>
        <taxon>Bacillati</taxon>
        <taxon>Actinomycetota</taxon>
        <taxon>Actinomycetes</taxon>
        <taxon>Pseudonocardiales</taxon>
        <taxon>Pseudonocardiaceae</taxon>
        <taxon>Haloechinothrix</taxon>
    </lineage>
</organism>
<dbReference type="InterPro" id="IPR032466">
    <property type="entry name" value="Metal_Hydrolase"/>
</dbReference>
<keyword evidence="1 3" id="KW-0378">Hydrolase</keyword>
<dbReference type="RefSeq" id="WP_345393748.1">
    <property type="nucleotide sequence ID" value="NZ_BAABLA010000020.1"/>
</dbReference>
<reference evidence="4" key="1">
    <citation type="journal article" date="2019" name="Int. J. Syst. Evol. Microbiol.">
        <title>The Global Catalogue of Microorganisms (GCM) 10K type strain sequencing project: providing services to taxonomists for standard genome sequencing and annotation.</title>
        <authorList>
            <consortium name="The Broad Institute Genomics Platform"/>
            <consortium name="The Broad Institute Genome Sequencing Center for Infectious Disease"/>
            <person name="Wu L."/>
            <person name="Ma J."/>
        </authorList>
    </citation>
    <scope>NUCLEOTIDE SEQUENCE [LARGE SCALE GENOMIC DNA]</scope>
    <source>
        <strain evidence="4">KCTC 32255</strain>
    </source>
</reference>
<name>A0ABW2C670_9PSEU</name>
<keyword evidence="4" id="KW-1185">Reference proteome</keyword>
<sequence>MTTTYWCEHALLPDGPADAVAVTVDGDRITGVVPGTPRSGTVLSGLVTPGFANAHSHAFHRALRGRTHSGGGTFFTWRERMYAVAHRLDPVSYYRLARLVFTEMVLAGFTSVGEFHYLHHGSGGTPYSDPNAMSHSLVAAAGDAGIRLTLLDTCYLASAVDGAPPQGVQQRYSDGDADAWAERLDAFRAESPLVRVGAAIHSVRAVPAAQLAVPVAWAQANGAPLHAHVSEQISENDDCLAVHRRTPTQLLADAGAVTSDFVGVHVTHPSGDDVGLLGASGAGVCLCPTTERDLGDGIGPGRRLANAGVSLSIGTDSHAVVDPFEEMRGVEMHERLATQRRGVFSPAELLSAGTRHSALGWDDVGSIAPGAQADLVRVATDTPRTAGSEPAGIALSAFASDVRDVMVAGRWLVRDGRHKHAANPSSELAAEVKELLR</sequence>
<dbReference type="SUPFAM" id="SSF51338">
    <property type="entry name" value="Composite domain of metallo-dependent hydrolases"/>
    <property type="match status" value="1"/>
</dbReference>
<dbReference type="EMBL" id="JBHSXX010000001">
    <property type="protein sequence ID" value="MFC6870821.1"/>
    <property type="molecule type" value="Genomic_DNA"/>
</dbReference>
<evidence type="ECO:0000259" key="2">
    <source>
        <dbReference type="Pfam" id="PF01979"/>
    </source>
</evidence>
<dbReference type="PANTHER" id="PTHR43794:SF11">
    <property type="entry name" value="AMIDOHYDROLASE-RELATED DOMAIN-CONTAINING PROTEIN"/>
    <property type="match status" value="1"/>
</dbReference>
<evidence type="ECO:0000313" key="4">
    <source>
        <dbReference type="Proteomes" id="UP001596337"/>
    </source>
</evidence>
<dbReference type="PANTHER" id="PTHR43794">
    <property type="entry name" value="AMINOHYDROLASE SSNA-RELATED"/>
    <property type="match status" value="1"/>
</dbReference>
<dbReference type="Gene3D" id="3.20.20.140">
    <property type="entry name" value="Metal-dependent hydrolases"/>
    <property type="match status" value="1"/>
</dbReference>
<dbReference type="InterPro" id="IPR006680">
    <property type="entry name" value="Amidohydro-rel"/>
</dbReference>
<evidence type="ECO:0000256" key="1">
    <source>
        <dbReference type="ARBA" id="ARBA00022801"/>
    </source>
</evidence>
<dbReference type="Pfam" id="PF01979">
    <property type="entry name" value="Amidohydro_1"/>
    <property type="match status" value="1"/>
</dbReference>
<dbReference type="GO" id="GO:0050416">
    <property type="term" value="F:formimidoylglutamate deiminase activity"/>
    <property type="evidence" value="ECO:0007669"/>
    <property type="project" value="UniProtKB-EC"/>
</dbReference>
<dbReference type="InterPro" id="IPR050287">
    <property type="entry name" value="MTA/SAH_deaminase"/>
</dbReference>
<protein>
    <submittedName>
        <fullName evidence="3">Formimidoylglutamate deiminase</fullName>
        <ecNumber evidence="3">3.5.3.13</ecNumber>
    </submittedName>
</protein>